<dbReference type="EMBL" id="MU277229">
    <property type="protein sequence ID" value="KAI0059090.1"/>
    <property type="molecule type" value="Genomic_DNA"/>
</dbReference>
<reference evidence="1" key="1">
    <citation type="submission" date="2021-03" db="EMBL/GenBank/DDBJ databases">
        <authorList>
            <consortium name="DOE Joint Genome Institute"/>
            <person name="Ahrendt S."/>
            <person name="Looney B.P."/>
            <person name="Miyauchi S."/>
            <person name="Morin E."/>
            <person name="Drula E."/>
            <person name="Courty P.E."/>
            <person name="Chicoki N."/>
            <person name="Fauchery L."/>
            <person name="Kohler A."/>
            <person name="Kuo A."/>
            <person name="Labutti K."/>
            <person name="Pangilinan J."/>
            <person name="Lipzen A."/>
            <person name="Riley R."/>
            <person name="Andreopoulos W."/>
            <person name="He G."/>
            <person name="Johnson J."/>
            <person name="Barry K.W."/>
            <person name="Grigoriev I.V."/>
            <person name="Nagy L."/>
            <person name="Hibbett D."/>
            <person name="Henrissat B."/>
            <person name="Matheny P.B."/>
            <person name="Labbe J."/>
            <person name="Martin F."/>
        </authorList>
    </citation>
    <scope>NUCLEOTIDE SEQUENCE</scope>
    <source>
        <strain evidence="1">HHB10654</strain>
    </source>
</reference>
<organism evidence="1 2">
    <name type="scientific">Artomyces pyxidatus</name>
    <dbReference type="NCBI Taxonomy" id="48021"/>
    <lineage>
        <taxon>Eukaryota</taxon>
        <taxon>Fungi</taxon>
        <taxon>Dikarya</taxon>
        <taxon>Basidiomycota</taxon>
        <taxon>Agaricomycotina</taxon>
        <taxon>Agaricomycetes</taxon>
        <taxon>Russulales</taxon>
        <taxon>Auriscalpiaceae</taxon>
        <taxon>Artomyces</taxon>
    </lineage>
</organism>
<comment type="caution">
    <text evidence="1">The sequence shown here is derived from an EMBL/GenBank/DDBJ whole genome shotgun (WGS) entry which is preliminary data.</text>
</comment>
<accession>A0ACB8SRM8</accession>
<sequence length="160" mass="17715">MARGALIGNFAVPALWFARPIRTQAQANIFPRVGEIDNSLSVASLLKGIRSRFTCLPSTVAAVLRSRDPCCTIPACSAESFRFRRNNELSPAPASSQRVVIAREKRFTGHDPGMITDPFRLSTHGLMVAIHRPPKYLRVRDEQALSTKYSLVPGRKGNIR</sequence>
<reference evidence="1" key="2">
    <citation type="journal article" date="2022" name="New Phytol.">
        <title>Evolutionary transition to the ectomycorrhizal habit in the genomes of a hyperdiverse lineage of mushroom-forming fungi.</title>
        <authorList>
            <person name="Looney B."/>
            <person name="Miyauchi S."/>
            <person name="Morin E."/>
            <person name="Drula E."/>
            <person name="Courty P.E."/>
            <person name="Kohler A."/>
            <person name="Kuo A."/>
            <person name="LaButti K."/>
            <person name="Pangilinan J."/>
            <person name="Lipzen A."/>
            <person name="Riley R."/>
            <person name="Andreopoulos W."/>
            <person name="He G."/>
            <person name="Johnson J."/>
            <person name="Nolan M."/>
            <person name="Tritt A."/>
            <person name="Barry K.W."/>
            <person name="Grigoriev I.V."/>
            <person name="Nagy L.G."/>
            <person name="Hibbett D."/>
            <person name="Henrissat B."/>
            <person name="Matheny P.B."/>
            <person name="Labbe J."/>
            <person name="Martin F.M."/>
        </authorList>
    </citation>
    <scope>NUCLEOTIDE SEQUENCE</scope>
    <source>
        <strain evidence="1">HHB10654</strain>
    </source>
</reference>
<name>A0ACB8SRM8_9AGAM</name>
<keyword evidence="2" id="KW-1185">Reference proteome</keyword>
<protein>
    <submittedName>
        <fullName evidence="1">Uncharacterized protein</fullName>
    </submittedName>
</protein>
<dbReference type="Proteomes" id="UP000814140">
    <property type="component" value="Unassembled WGS sequence"/>
</dbReference>
<proteinExistence type="predicted"/>
<evidence type="ECO:0000313" key="1">
    <source>
        <dbReference type="EMBL" id="KAI0059090.1"/>
    </source>
</evidence>
<evidence type="ECO:0000313" key="2">
    <source>
        <dbReference type="Proteomes" id="UP000814140"/>
    </source>
</evidence>
<gene>
    <name evidence="1" type="ORF">BV25DRAFT_1829418</name>
</gene>